<evidence type="ECO:0000256" key="1">
    <source>
        <dbReference type="ARBA" id="ARBA00022676"/>
    </source>
</evidence>
<sequence length="149" mass="17101">MLPTTGPDLLRRYQGNPVLTLADMPYRCNTVFNGTPMKVNGEYLMLLRVEGQQGYSFFSLARSHDGLHFRVDAHPSMMPARRGPWRQWEEHGIEDPRLTRIDGRIYILYTAVGRYGHRIALASTEDFCRYKRLAVVSEPGNKDGVLFPE</sequence>
<reference evidence="3" key="1">
    <citation type="journal article" date="2015" name="Nature">
        <title>Complex archaea that bridge the gap between prokaryotes and eukaryotes.</title>
        <authorList>
            <person name="Spang A."/>
            <person name="Saw J.H."/>
            <person name="Jorgensen S.L."/>
            <person name="Zaremba-Niedzwiedzka K."/>
            <person name="Martijn J."/>
            <person name="Lind A.E."/>
            <person name="van Eijk R."/>
            <person name="Schleper C."/>
            <person name="Guy L."/>
            <person name="Ettema T.J."/>
        </authorList>
    </citation>
    <scope>NUCLEOTIDE SEQUENCE</scope>
</reference>
<dbReference type="EMBL" id="LAZR01026657">
    <property type="protein sequence ID" value="KKL68051.1"/>
    <property type="molecule type" value="Genomic_DNA"/>
</dbReference>
<dbReference type="AlphaFoldDB" id="A0A0F9EP62"/>
<evidence type="ECO:0000313" key="3">
    <source>
        <dbReference type="EMBL" id="KKL68051.1"/>
    </source>
</evidence>
<feature type="non-terminal residue" evidence="3">
    <location>
        <position position="149"/>
    </location>
</feature>
<organism evidence="3">
    <name type="scientific">marine sediment metagenome</name>
    <dbReference type="NCBI Taxonomy" id="412755"/>
    <lineage>
        <taxon>unclassified sequences</taxon>
        <taxon>metagenomes</taxon>
        <taxon>ecological metagenomes</taxon>
    </lineage>
</organism>
<dbReference type="Pfam" id="PF04041">
    <property type="entry name" value="Glyco_hydro_130"/>
    <property type="match status" value="1"/>
</dbReference>
<keyword evidence="1" id="KW-0328">Glycosyltransferase</keyword>
<dbReference type="InterPro" id="IPR023296">
    <property type="entry name" value="Glyco_hydro_beta-prop_sf"/>
</dbReference>
<dbReference type="SUPFAM" id="SSF75005">
    <property type="entry name" value="Arabinanase/levansucrase/invertase"/>
    <property type="match status" value="1"/>
</dbReference>
<dbReference type="PANTHER" id="PTHR34106:SF5">
    <property type="entry name" value="GLYCOSIDASE"/>
    <property type="match status" value="1"/>
</dbReference>
<gene>
    <name evidence="3" type="ORF">LCGC14_2128830</name>
</gene>
<dbReference type="InterPro" id="IPR007184">
    <property type="entry name" value="Mannoside_phosphorylase"/>
</dbReference>
<dbReference type="Gene3D" id="2.115.10.20">
    <property type="entry name" value="Glycosyl hydrolase domain, family 43"/>
    <property type="match status" value="1"/>
</dbReference>
<keyword evidence="2" id="KW-0808">Transferase</keyword>
<proteinExistence type="predicted"/>
<dbReference type="GO" id="GO:0016757">
    <property type="term" value="F:glycosyltransferase activity"/>
    <property type="evidence" value="ECO:0007669"/>
    <property type="project" value="UniProtKB-KW"/>
</dbReference>
<comment type="caution">
    <text evidence="3">The sequence shown here is derived from an EMBL/GenBank/DDBJ whole genome shotgun (WGS) entry which is preliminary data.</text>
</comment>
<evidence type="ECO:0000256" key="2">
    <source>
        <dbReference type="ARBA" id="ARBA00022679"/>
    </source>
</evidence>
<protein>
    <recommendedName>
        <fullName evidence="4">Glycosidase</fullName>
    </recommendedName>
</protein>
<dbReference type="PANTHER" id="PTHR34106">
    <property type="entry name" value="GLYCOSIDASE"/>
    <property type="match status" value="1"/>
</dbReference>
<name>A0A0F9EP62_9ZZZZ</name>
<evidence type="ECO:0008006" key="4">
    <source>
        <dbReference type="Google" id="ProtNLM"/>
    </source>
</evidence>
<accession>A0A0F9EP62</accession>